<feature type="compositionally biased region" description="Low complexity" evidence="1">
    <location>
        <begin position="123"/>
        <end position="141"/>
    </location>
</feature>
<feature type="region of interest" description="Disordered" evidence="1">
    <location>
        <begin position="114"/>
        <end position="141"/>
    </location>
</feature>
<reference evidence="2 3" key="1">
    <citation type="journal article" date="2024" name="Curr. Microbiol.">
        <title>Luteibacter sahnii sp. nov., A Novel Yellow-Colored Xanthomonadin Pigment Producing Probiotic Bacterium from Healthy Rice Seed Microbiome.</title>
        <authorList>
            <person name="Jaiswal G."/>
            <person name="Rana R."/>
            <person name="Nayak P.K."/>
            <person name="Chouhan R."/>
            <person name="Gandhi S.G."/>
            <person name="Patel H.K."/>
            <person name="Patil P.B."/>
        </authorList>
    </citation>
    <scope>NUCLEOTIDE SEQUENCE [LARGE SCALE GENOMIC DNA]</scope>
    <source>
        <strain evidence="2 3">PPL201</strain>
    </source>
</reference>
<dbReference type="EMBL" id="JARJJS010000001">
    <property type="protein sequence ID" value="MDF4024134.1"/>
    <property type="molecule type" value="Genomic_DNA"/>
</dbReference>
<organism evidence="2 3">
    <name type="scientific">Luteibacter sahnii</name>
    <dbReference type="NCBI Taxonomy" id="3021977"/>
    <lineage>
        <taxon>Bacteria</taxon>
        <taxon>Pseudomonadati</taxon>
        <taxon>Pseudomonadota</taxon>
        <taxon>Gammaproteobacteria</taxon>
        <taxon>Lysobacterales</taxon>
        <taxon>Rhodanobacteraceae</taxon>
        <taxon>Luteibacter</taxon>
    </lineage>
</organism>
<evidence type="ECO:0000313" key="2">
    <source>
        <dbReference type="EMBL" id="MDF4024134.1"/>
    </source>
</evidence>
<dbReference type="Proteomes" id="UP001528850">
    <property type="component" value="Unassembled WGS sequence"/>
</dbReference>
<accession>A0ABT6B854</accession>
<gene>
    <name evidence="2" type="ORF">P3W24_04005</name>
</gene>
<evidence type="ECO:0000256" key="1">
    <source>
        <dbReference type="SAM" id="MobiDB-lite"/>
    </source>
</evidence>
<dbReference type="InterPro" id="IPR010411">
    <property type="entry name" value="TAC_Gp13-like"/>
</dbReference>
<comment type="caution">
    <text evidence="2">The sequence shown here is derived from an EMBL/GenBank/DDBJ whole genome shotgun (WGS) entry which is preliminary data.</text>
</comment>
<dbReference type="Pfam" id="PF06222">
    <property type="entry name" value="Phage_TAC_1"/>
    <property type="match status" value="1"/>
</dbReference>
<dbReference type="Gene3D" id="3.30.2220.20">
    <property type="entry name" value="Phage tail assembly chaperone gp13-like"/>
    <property type="match status" value="1"/>
</dbReference>
<protein>
    <submittedName>
        <fullName evidence="2">Phage tail assembly chaperone</fullName>
    </submittedName>
</protein>
<proteinExistence type="predicted"/>
<name>A0ABT6B854_9GAMM</name>
<keyword evidence="3" id="KW-1185">Reference proteome</keyword>
<dbReference type="InterPro" id="IPR038556">
    <property type="entry name" value="TAC_Gp13-like_sf"/>
</dbReference>
<sequence length="141" mass="15122">MMGSLLSKDQILAADRKKFVDVPVKEWGGTVRLQELSASDRDLWESEQITMLADGSGAKFNPKHARARLIVRSLVDEQGRRLFSDDEVASVGSLSASTAQKLFNHARKLNAITNDDMKELEGNSDAAPSAGGSSTSASASV</sequence>
<evidence type="ECO:0000313" key="3">
    <source>
        <dbReference type="Proteomes" id="UP001528850"/>
    </source>
</evidence>